<gene>
    <name evidence="8" type="primary">CPK16</name>
    <name evidence="8" type="ORF">SPIL2461_LOCUS17965</name>
</gene>
<dbReference type="InterPro" id="IPR017441">
    <property type="entry name" value="Protein_kinase_ATP_BS"/>
</dbReference>
<dbReference type="PROSITE" id="PS50011">
    <property type="entry name" value="PROTEIN_KINASE_DOM"/>
    <property type="match status" value="1"/>
</dbReference>
<dbReference type="EMBL" id="CAJNIZ010043497">
    <property type="protein sequence ID" value="CAE7661589.1"/>
    <property type="molecule type" value="Genomic_DNA"/>
</dbReference>
<proteinExistence type="predicted"/>
<accession>A0A812VYD1</accession>
<evidence type="ECO:0000256" key="1">
    <source>
        <dbReference type="ARBA" id="ARBA00022527"/>
    </source>
</evidence>
<dbReference type="OrthoDB" id="424012at2759"/>
<dbReference type="AlphaFoldDB" id="A0A812VYD1"/>
<evidence type="ECO:0000256" key="2">
    <source>
        <dbReference type="ARBA" id="ARBA00022679"/>
    </source>
</evidence>
<evidence type="ECO:0000259" key="7">
    <source>
        <dbReference type="PROSITE" id="PS50011"/>
    </source>
</evidence>
<evidence type="ECO:0000256" key="6">
    <source>
        <dbReference type="PROSITE-ProRule" id="PRU10141"/>
    </source>
</evidence>
<dbReference type="PANTHER" id="PTHR24349">
    <property type="entry name" value="SERINE/THREONINE-PROTEIN KINASE"/>
    <property type="match status" value="1"/>
</dbReference>
<dbReference type="PROSITE" id="PS00107">
    <property type="entry name" value="PROTEIN_KINASE_ATP"/>
    <property type="match status" value="1"/>
</dbReference>
<keyword evidence="3 6" id="KW-0547">Nucleotide-binding</keyword>
<dbReference type="GO" id="GO:0004674">
    <property type="term" value="F:protein serine/threonine kinase activity"/>
    <property type="evidence" value="ECO:0007669"/>
    <property type="project" value="UniProtKB-KW"/>
</dbReference>
<dbReference type="Pfam" id="PF00069">
    <property type="entry name" value="Pkinase"/>
    <property type="match status" value="1"/>
</dbReference>
<evidence type="ECO:0000313" key="9">
    <source>
        <dbReference type="Proteomes" id="UP000649617"/>
    </source>
</evidence>
<keyword evidence="2" id="KW-0808">Transferase</keyword>
<feature type="domain" description="Protein kinase" evidence="7">
    <location>
        <begin position="28"/>
        <end position="322"/>
    </location>
</feature>
<dbReference type="SUPFAM" id="SSF56112">
    <property type="entry name" value="Protein kinase-like (PK-like)"/>
    <property type="match status" value="1"/>
</dbReference>
<keyword evidence="5 6" id="KW-0067">ATP-binding</keyword>
<name>A0A812VYD1_SYMPI</name>
<keyword evidence="1" id="KW-0723">Serine/threonine-protein kinase</keyword>
<evidence type="ECO:0000256" key="4">
    <source>
        <dbReference type="ARBA" id="ARBA00022777"/>
    </source>
</evidence>
<dbReference type="InterPro" id="IPR050205">
    <property type="entry name" value="CDPK_Ser/Thr_kinases"/>
</dbReference>
<dbReference type="GO" id="GO:0005524">
    <property type="term" value="F:ATP binding"/>
    <property type="evidence" value="ECO:0007669"/>
    <property type="project" value="UniProtKB-UniRule"/>
</dbReference>
<feature type="binding site" evidence="6">
    <location>
        <position position="67"/>
    </location>
    <ligand>
        <name>ATP</name>
        <dbReference type="ChEBI" id="CHEBI:30616"/>
    </ligand>
</feature>
<organism evidence="8 9">
    <name type="scientific">Symbiodinium pilosum</name>
    <name type="common">Dinoflagellate</name>
    <dbReference type="NCBI Taxonomy" id="2952"/>
    <lineage>
        <taxon>Eukaryota</taxon>
        <taxon>Sar</taxon>
        <taxon>Alveolata</taxon>
        <taxon>Dinophyceae</taxon>
        <taxon>Suessiales</taxon>
        <taxon>Symbiodiniaceae</taxon>
        <taxon>Symbiodinium</taxon>
    </lineage>
</organism>
<keyword evidence="4" id="KW-0418">Kinase</keyword>
<evidence type="ECO:0000256" key="5">
    <source>
        <dbReference type="ARBA" id="ARBA00022840"/>
    </source>
</evidence>
<reference evidence="8" key="1">
    <citation type="submission" date="2021-02" db="EMBL/GenBank/DDBJ databases">
        <authorList>
            <person name="Dougan E. K."/>
            <person name="Rhodes N."/>
            <person name="Thang M."/>
            <person name="Chan C."/>
        </authorList>
    </citation>
    <scope>NUCLEOTIDE SEQUENCE</scope>
</reference>
<comment type="caution">
    <text evidence="8">The sequence shown here is derived from an EMBL/GenBank/DDBJ whole genome shotgun (WGS) entry which is preliminary data.</text>
</comment>
<dbReference type="Proteomes" id="UP000649617">
    <property type="component" value="Unassembled WGS sequence"/>
</dbReference>
<evidence type="ECO:0000313" key="8">
    <source>
        <dbReference type="EMBL" id="CAE7661589.1"/>
    </source>
</evidence>
<sequence length="397" mass="44164">MRFRSRMQQINPEKLFFLITPRHVSEFLSFEGTLGEGGFGTVFKGKPTPAGHKLVPEMRPNKYYAIKMIRKPRRGGFAEEVAYSLLAVSPDRHLQYIHIMTGSEPLQNGILGFIAAFVQPQQAVYQVMEMLEGPDLFDFLAQRSSKLEERIAAGLVKQMLKAVNFLHRKVGALHRDIKPENFGFIKPPIAGQPLPELKLFDLGLAWVLKDTVTDETAKTLLRIKRCGTACYMAPEVWDGNTGPPSDVWGVGVVSYVVTSLEVPFKLMETKQPKMAIRTNPLSFSSRAWQNTSDHAKHFLEGLLDKNPDTRLTTVEALAHDWLQDARMGLPPIAEGENSNVSVDGQDVKPFQKALPSLPPKSKRSEAGLFESMTFAPSMYFGETGTDTSARELSAQGG</sequence>
<dbReference type="SMART" id="SM00220">
    <property type="entry name" value="S_TKc"/>
    <property type="match status" value="1"/>
</dbReference>
<dbReference type="InterPro" id="IPR000719">
    <property type="entry name" value="Prot_kinase_dom"/>
</dbReference>
<protein>
    <submittedName>
        <fullName evidence="8">CPK16 protein</fullName>
    </submittedName>
</protein>
<dbReference type="Gene3D" id="1.10.510.10">
    <property type="entry name" value="Transferase(Phosphotransferase) domain 1"/>
    <property type="match status" value="1"/>
</dbReference>
<keyword evidence="9" id="KW-1185">Reference proteome</keyword>
<evidence type="ECO:0000256" key="3">
    <source>
        <dbReference type="ARBA" id="ARBA00022741"/>
    </source>
</evidence>
<dbReference type="InterPro" id="IPR011009">
    <property type="entry name" value="Kinase-like_dom_sf"/>
</dbReference>